<organism evidence="2 3">
    <name type="scientific">Citrobacter amalonaticus</name>
    <dbReference type="NCBI Taxonomy" id="35703"/>
    <lineage>
        <taxon>Bacteria</taxon>
        <taxon>Pseudomonadati</taxon>
        <taxon>Pseudomonadota</taxon>
        <taxon>Gammaproteobacteria</taxon>
        <taxon>Enterobacterales</taxon>
        <taxon>Enterobacteriaceae</taxon>
        <taxon>Citrobacter</taxon>
    </lineage>
</organism>
<name>A0A2S4RT21_CITAM</name>
<protein>
    <submittedName>
        <fullName evidence="2">Carnitine dehydratase</fullName>
    </submittedName>
</protein>
<dbReference type="RefSeq" id="WP_103777552.1">
    <property type="nucleotide sequence ID" value="NZ_PQLX01000008.1"/>
</dbReference>
<dbReference type="AlphaFoldDB" id="A0A2S4RT21"/>
<sequence length="373" mass="41009">MTPLTGINVLDFSQFLSGPSAALRLADLGASVIKIENPDGGDICRKLYISELQIDGDSSLFHAINRNKKSITVNLKDEEQKNALRPLIEQADVVIFNYRPGVSKRLGLDYASLREINPGLVYGEISGYGESGPWVSRPGQDLLVQALSGLSWLNGNQEQPPLPFGLSVCDIFAGEYLVQGLMAGLVQRASSGSGCLVQVSLLDSILDLQFEVLTTWLNDGQQPPRRSAVNNANAYISAPYGIYPTADGFIALAMTPIPRLGNLLACPGLLEFIEPQEWFSRRDEIKRILLEHLRQKKSAEWLSILEAEDIWCAQVMDWQQLIASEGFQSLNMLQEVRLKSGKTLQTTRCPIKIDGEIFTCAVGAPPLGAHNQR</sequence>
<dbReference type="InterPro" id="IPR003673">
    <property type="entry name" value="CoA-Trfase_fam_III"/>
</dbReference>
<dbReference type="Gene3D" id="3.40.50.10540">
    <property type="entry name" value="Crotonobetainyl-coa:carnitine coa-transferase, domain 1"/>
    <property type="match status" value="1"/>
</dbReference>
<dbReference type="InterPro" id="IPR050483">
    <property type="entry name" value="CoA-transferase_III_domain"/>
</dbReference>
<accession>A0A2S4RT21</accession>
<dbReference type="Pfam" id="PF02515">
    <property type="entry name" value="CoA_transf_3"/>
    <property type="match status" value="1"/>
</dbReference>
<dbReference type="PANTHER" id="PTHR48207">
    <property type="entry name" value="SUCCINATE--HYDROXYMETHYLGLUTARATE COA-TRANSFERASE"/>
    <property type="match status" value="1"/>
</dbReference>
<dbReference type="PANTHER" id="PTHR48207:SF4">
    <property type="entry name" value="BLL6097 PROTEIN"/>
    <property type="match status" value="1"/>
</dbReference>
<dbReference type="EMBL" id="PQLX01000008">
    <property type="protein sequence ID" value="POU63006.1"/>
    <property type="molecule type" value="Genomic_DNA"/>
</dbReference>
<dbReference type="GO" id="GO:0008410">
    <property type="term" value="F:CoA-transferase activity"/>
    <property type="evidence" value="ECO:0007669"/>
    <property type="project" value="TreeGrafter"/>
</dbReference>
<dbReference type="OrthoDB" id="9058532at2"/>
<proteinExistence type="predicted"/>
<evidence type="ECO:0000313" key="3">
    <source>
        <dbReference type="Proteomes" id="UP000237003"/>
    </source>
</evidence>
<evidence type="ECO:0000256" key="1">
    <source>
        <dbReference type="ARBA" id="ARBA00022679"/>
    </source>
</evidence>
<reference evidence="2 3" key="1">
    <citation type="submission" date="2018-01" db="EMBL/GenBank/DDBJ databases">
        <title>Complete genome sequences of 14 Citrobacter spp. isolated from plant in Canada.</title>
        <authorList>
            <person name="Bhandare S.G."/>
            <person name="Colavecchio A."/>
            <person name="Jeukens J."/>
            <person name="Emond-Rheault J.-G."/>
            <person name="Freschi L."/>
            <person name="Hamel J."/>
            <person name="Kukavica-Ibrulj I."/>
            <person name="Levesque R."/>
            <person name="Goodridge L."/>
        </authorList>
    </citation>
    <scope>NUCLEOTIDE SEQUENCE [LARGE SCALE GENOMIC DNA]</scope>
    <source>
        <strain evidence="2 3">S1285</strain>
    </source>
</reference>
<dbReference type="Gene3D" id="3.30.1540.10">
    <property type="entry name" value="formyl-coa transferase, domain 3"/>
    <property type="match status" value="1"/>
</dbReference>
<dbReference type="Proteomes" id="UP000237003">
    <property type="component" value="Unassembled WGS sequence"/>
</dbReference>
<comment type="caution">
    <text evidence="2">The sequence shown here is derived from an EMBL/GenBank/DDBJ whole genome shotgun (WGS) entry which is preliminary data.</text>
</comment>
<dbReference type="InterPro" id="IPR023606">
    <property type="entry name" value="CoA-Trfase_III_dom_1_sf"/>
</dbReference>
<dbReference type="SUPFAM" id="SSF89796">
    <property type="entry name" value="CoA-transferase family III (CaiB/BaiF)"/>
    <property type="match status" value="1"/>
</dbReference>
<keyword evidence="1" id="KW-0808">Transferase</keyword>
<gene>
    <name evidence="2" type="ORF">C3430_20090</name>
</gene>
<dbReference type="InterPro" id="IPR044855">
    <property type="entry name" value="CoA-Trfase_III_dom3_sf"/>
</dbReference>
<evidence type="ECO:0000313" key="2">
    <source>
        <dbReference type="EMBL" id="POU63006.1"/>
    </source>
</evidence>